<feature type="domain" description="4Fe-4S ferredoxin-type" evidence="4">
    <location>
        <begin position="197"/>
        <end position="224"/>
    </location>
</feature>
<evidence type="ECO:0000256" key="1">
    <source>
        <dbReference type="ARBA" id="ARBA00022723"/>
    </source>
</evidence>
<sequence>MLNIFHYGPNKRFVRFAVRLSWPLIIAAKRLSSFPIFKWIINPFFAYPYNEVTSIPINVEAKLPETVILPTRIVEAVLRESSDIFILDECICRIECSCENYPADIGCIALGPAARRIHPSHGRFVKIDEGIKHVKRAAEAGLIANIAHVWIDPVAFHALPFNRLMFICFCDDCCCLYRTHMTKRGPNLDRAYKKLPGITVVSDPDLCTACGECVESCFVNQIKIIDEVAVPGDGCKGCGRCVEICPEGALTLKMDETDILVERILERINAVADISDYKDAIV</sequence>
<dbReference type="EMBL" id="JAFGIX010000027">
    <property type="protein sequence ID" value="MBN1572738.1"/>
    <property type="molecule type" value="Genomic_DNA"/>
</dbReference>
<dbReference type="GO" id="GO:0046872">
    <property type="term" value="F:metal ion binding"/>
    <property type="evidence" value="ECO:0007669"/>
    <property type="project" value="UniProtKB-KW"/>
</dbReference>
<evidence type="ECO:0000256" key="3">
    <source>
        <dbReference type="ARBA" id="ARBA00023014"/>
    </source>
</evidence>
<keyword evidence="1" id="KW-0479">Metal-binding</keyword>
<evidence type="ECO:0000259" key="4">
    <source>
        <dbReference type="PROSITE" id="PS51379"/>
    </source>
</evidence>
<protein>
    <submittedName>
        <fullName evidence="5">4Fe-4S binding protein</fullName>
    </submittedName>
</protein>
<dbReference type="PROSITE" id="PS00198">
    <property type="entry name" value="4FE4S_FER_1"/>
    <property type="match status" value="1"/>
</dbReference>
<dbReference type="GO" id="GO:0051536">
    <property type="term" value="F:iron-sulfur cluster binding"/>
    <property type="evidence" value="ECO:0007669"/>
    <property type="project" value="UniProtKB-KW"/>
</dbReference>
<dbReference type="InterPro" id="IPR017900">
    <property type="entry name" value="4Fe4S_Fe_S_CS"/>
</dbReference>
<dbReference type="PROSITE" id="PS51379">
    <property type="entry name" value="4FE4S_FER_2"/>
    <property type="match status" value="2"/>
</dbReference>
<keyword evidence="2" id="KW-0408">Iron</keyword>
<keyword evidence="3" id="KW-0411">Iron-sulfur</keyword>
<feature type="domain" description="4Fe-4S ferredoxin-type" evidence="4">
    <location>
        <begin position="226"/>
        <end position="255"/>
    </location>
</feature>
<dbReference type="Proteomes" id="UP000809273">
    <property type="component" value="Unassembled WGS sequence"/>
</dbReference>
<comment type="caution">
    <text evidence="5">The sequence shown here is derived from an EMBL/GenBank/DDBJ whole genome shotgun (WGS) entry which is preliminary data.</text>
</comment>
<dbReference type="Pfam" id="PF13237">
    <property type="entry name" value="Fer4_10"/>
    <property type="match status" value="1"/>
</dbReference>
<dbReference type="AlphaFoldDB" id="A0A9D8KDX4"/>
<evidence type="ECO:0000313" key="6">
    <source>
        <dbReference type="Proteomes" id="UP000809273"/>
    </source>
</evidence>
<reference evidence="5" key="2">
    <citation type="submission" date="2021-01" db="EMBL/GenBank/DDBJ databases">
        <authorList>
            <person name="Hahn C.R."/>
            <person name="Youssef N.H."/>
            <person name="Elshahed M."/>
        </authorList>
    </citation>
    <scope>NUCLEOTIDE SEQUENCE</scope>
    <source>
        <strain evidence="5">Zod_Metabat.24</strain>
    </source>
</reference>
<organism evidence="5 6">
    <name type="scientific">Candidatus Zymogenus saltonus</name>
    <dbReference type="NCBI Taxonomy" id="2844893"/>
    <lineage>
        <taxon>Bacteria</taxon>
        <taxon>Deltaproteobacteria</taxon>
        <taxon>Candidatus Zymogenia</taxon>
        <taxon>Candidatus Zymogeniales</taxon>
        <taxon>Candidatus Zymogenaceae</taxon>
        <taxon>Candidatus Zymogenus</taxon>
    </lineage>
</organism>
<evidence type="ECO:0000313" key="5">
    <source>
        <dbReference type="EMBL" id="MBN1572738.1"/>
    </source>
</evidence>
<dbReference type="InterPro" id="IPR017896">
    <property type="entry name" value="4Fe4S_Fe-S-bd"/>
</dbReference>
<evidence type="ECO:0000256" key="2">
    <source>
        <dbReference type="ARBA" id="ARBA00023004"/>
    </source>
</evidence>
<gene>
    <name evidence="5" type="ORF">JW984_06010</name>
</gene>
<proteinExistence type="predicted"/>
<dbReference type="Gene3D" id="3.30.70.20">
    <property type="match status" value="1"/>
</dbReference>
<name>A0A9D8KDX4_9DELT</name>
<reference evidence="5" key="1">
    <citation type="journal article" date="2021" name="Environ. Microbiol.">
        <title>Genomic characterization of three novel Desulfobacterota classes expand the metabolic and phylogenetic diversity of the phylum.</title>
        <authorList>
            <person name="Murphy C.L."/>
            <person name="Biggerstaff J."/>
            <person name="Eichhorn A."/>
            <person name="Ewing E."/>
            <person name="Shahan R."/>
            <person name="Soriano D."/>
            <person name="Stewart S."/>
            <person name="VanMol K."/>
            <person name="Walker R."/>
            <person name="Walters P."/>
            <person name="Elshahed M.S."/>
            <person name="Youssef N.H."/>
        </authorList>
    </citation>
    <scope>NUCLEOTIDE SEQUENCE</scope>
    <source>
        <strain evidence="5">Zod_Metabat.24</strain>
    </source>
</reference>
<accession>A0A9D8KDX4</accession>
<dbReference type="SUPFAM" id="SSF54862">
    <property type="entry name" value="4Fe-4S ferredoxins"/>
    <property type="match status" value="1"/>
</dbReference>